<dbReference type="PANTHER" id="PTHR30349:SF41">
    <property type="entry name" value="INTEGRASE_RECOMBINASE PROTEIN MJ0367-RELATED"/>
    <property type="match status" value="1"/>
</dbReference>
<dbReference type="AlphaFoldDB" id="A0A0F9A1P1"/>
<dbReference type="PANTHER" id="PTHR30349">
    <property type="entry name" value="PHAGE INTEGRASE-RELATED"/>
    <property type="match status" value="1"/>
</dbReference>
<feature type="domain" description="Tyr recombinase" evidence="3">
    <location>
        <begin position="2"/>
        <end position="195"/>
    </location>
</feature>
<accession>A0A0F9A1P1</accession>
<gene>
    <name evidence="4" type="ORF">LCGC14_2707190</name>
</gene>
<dbReference type="InterPro" id="IPR011010">
    <property type="entry name" value="DNA_brk_join_enz"/>
</dbReference>
<name>A0A0F9A1P1_9ZZZZ</name>
<evidence type="ECO:0000313" key="4">
    <source>
        <dbReference type="EMBL" id="KKK92010.1"/>
    </source>
</evidence>
<keyword evidence="1" id="KW-0238">DNA-binding</keyword>
<evidence type="ECO:0000259" key="3">
    <source>
        <dbReference type="PROSITE" id="PS51898"/>
    </source>
</evidence>
<keyword evidence="2" id="KW-0233">DNA recombination</keyword>
<dbReference type="InterPro" id="IPR050090">
    <property type="entry name" value="Tyrosine_recombinase_XerCD"/>
</dbReference>
<comment type="caution">
    <text evidence="4">The sequence shown here is derived from an EMBL/GenBank/DDBJ whole genome shotgun (WGS) entry which is preliminary data.</text>
</comment>
<dbReference type="GO" id="GO:0003677">
    <property type="term" value="F:DNA binding"/>
    <property type="evidence" value="ECO:0007669"/>
    <property type="project" value="UniProtKB-KW"/>
</dbReference>
<proteinExistence type="predicted"/>
<dbReference type="SUPFAM" id="SSF56349">
    <property type="entry name" value="DNA breaking-rejoining enzymes"/>
    <property type="match status" value="1"/>
</dbReference>
<evidence type="ECO:0000256" key="1">
    <source>
        <dbReference type="ARBA" id="ARBA00023125"/>
    </source>
</evidence>
<organism evidence="4">
    <name type="scientific">marine sediment metagenome</name>
    <dbReference type="NCBI Taxonomy" id="412755"/>
    <lineage>
        <taxon>unclassified sequences</taxon>
        <taxon>metagenomes</taxon>
        <taxon>ecological metagenomes</taxon>
    </lineage>
</organism>
<evidence type="ECO:0000256" key="2">
    <source>
        <dbReference type="ARBA" id="ARBA00023172"/>
    </source>
</evidence>
<dbReference type="InterPro" id="IPR002104">
    <property type="entry name" value="Integrase_catalytic"/>
</dbReference>
<dbReference type="GO" id="GO:0006310">
    <property type="term" value="P:DNA recombination"/>
    <property type="evidence" value="ECO:0007669"/>
    <property type="project" value="UniProtKB-KW"/>
</dbReference>
<dbReference type="EMBL" id="LAZR01048401">
    <property type="protein sequence ID" value="KKK92010.1"/>
    <property type="molecule type" value="Genomic_DNA"/>
</dbReference>
<reference evidence="4" key="1">
    <citation type="journal article" date="2015" name="Nature">
        <title>Complex archaea that bridge the gap between prokaryotes and eukaryotes.</title>
        <authorList>
            <person name="Spang A."/>
            <person name="Saw J.H."/>
            <person name="Jorgensen S.L."/>
            <person name="Zaremba-Niedzwiedzka K."/>
            <person name="Martijn J."/>
            <person name="Lind A.E."/>
            <person name="van Eijk R."/>
            <person name="Schleper C."/>
            <person name="Guy L."/>
            <person name="Ettema T.J."/>
        </authorList>
    </citation>
    <scope>NUCLEOTIDE SEQUENCE</scope>
</reference>
<sequence length="201" mass="21895">MIGCRPLIDSEIQDLLRALGSNPYAARDQCLVVLGITTGFRISELLSLKIRDLSIGGVLNSHVRIPASRMKGKRRPRAAVLADFARPFVDAWIEDLKSSGVDGGNQPFFRGRKNGAAISRVQAYRIIVEALNRCDVFGSPGELGTHCLRKTFAAKMWVAHDQNIWKVQNALGHASPASTVAYLSFEDSEQAQAVSTAFPSA</sequence>
<protein>
    <recommendedName>
        <fullName evidence="3">Tyr recombinase domain-containing protein</fullName>
    </recommendedName>
</protein>
<dbReference type="Gene3D" id="1.10.443.10">
    <property type="entry name" value="Intergrase catalytic core"/>
    <property type="match status" value="1"/>
</dbReference>
<dbReference type="PROSITE" id="PS51898">
    <property type="entry name" value="TYR_RECOMBINASE"/>
    <property type="match status" value="1"/>
</dbReference>
<dbReference type="InterPro" id="IPR013762">
    <property type="entry name" value="Integrase-like_cat_sf"/>
</dbReference>
<dbReference type="Pfam" id="PF00589">
    <property type="entry name" value="Phage_integrase"/>
    <property type="match status" value="1"/>
</dbReference>
<dbReference type="GO" id="GO:0015074">
    <property type="term" value="P:DNA integration"/>
    <property type="evidence" value="ECO:0007669"/>
    <property type="project" value="InterPro"/>
</dbReference>